<keyword evidence="4 7" id="KW-0812">Transmembrane</keyword>
<comment type="similarity">
    <text evidence="2">Belongs to the ABC-4 integral membrane protein family. LolC/E subfamily.</text>
</comment>
<dbReference type="InterPro" id="IPR051447">
    <property type="entry name" value="Lipoprotein-release_system"/>
</dbReference>
<keyword evidence="3" id="KW-1003">Cell membrane</keyword>
<feature type="transmembrane region" description="Helical" evidence="7">
    <location>
        <begin position="704"/>
        <end position="733"/>
    </location>
</feature>
<feature type="domain" description="ABC3 transporter permease C-terminal" evidence="8">
    <location>
        <begin position="272"/>
        <end position="390"/>
    </location>
</feature>
<evidence type="ECO:0000256" key="3">
    <source>
        <dbReference type="ARBA" id="ARBA00022475"/>
    </source>
</evidence>
<protein>
    <submittedName>
        <fullName evidence="10">Putative ABC transport system permease protein</fullName>
    </submittedName>
</protein>
<dbReference type="GO" id="GO:0044874">
    <property type="term" value="P:lipoprotein localization to outer membrane"/>
    <property type="evidence" value="ECO:0007669"/>
    <property type="project" value="TreeGrafter"/>
</dbReference>
<dbReference type="PROSITE" id="PS51257">
    <property type="entry name" value="PROKAR_LIPOPROTEIN"/>
    <property type="match status" value="1"/>
</dbReference>
<feature type="transmembrane region" description="Helical" evidence="7">
    <location>
        <begin position="662"/>
        <end position="683"/>
    </location>
</feature>
<feature type="transmembrane region" description="Helical" evidence="7">
    <location>
        <begin position="364"/>
        <end position="386"/>
    </location>
</feature>
<evidence type="ECO:0000256" key="1">
    <source>
        <dbReference type="ARBA" id="ARBA00004651"/>
    </source>
</evidence>
<feature type="transmembrane region" description="Helical" evidence="7">
    <location>
        <begin position="753"/>
        <end position="775"/>
    </location>
</feature>
<dbReference type="Pfam" id="PF02687">
    <property type="entry name" value="FtsX"/>
    <property type="match status" value="2"/>
</dbReference>
<evidence type="ECO:0000313" key="10">
    <source>
        <dbReference type="EMBL" id="MBB5035204.1"/>
    </source>
</evidence>
<keyword evidence="6 7" id="KW-0472">Membrane</keyword>
<evidence type="ECO:0000313" key="11">
    <source>
        <dbReference type="Proteomes" id="UP000590740"/>
    </source>
</evidence>
<dbReference type="Pfam" id="PF12704">
    <property type="entry name" value="MacB_PCD"/>
    <property type="match status" value="1"/>
</dbReference>
<evidence type="ECO:0000256" key="5">
    <source>
        <dbReference type="ARBA" id="ARBA00022989"/>
    </source>
</evidence>
<dbReference type="InterPro" id="IPR025857">
    <property type="entry name" value="MacB_PCD"/>
</dbReference>
<feature type="transmembrane region" description="Helical" evidence="7">
    <location>
        <begin position="263"/>
        <end position="283"/>
    </location>
</feature>
<organism evidence="10 11">
    <name type="scientific">Prosthecobacter vanneervenii</name>
    <dbReference type="NCBI Taxonomy" id="48466"/>
    <lineage>
        <taxon>Bacteria</taxon>
        <taxon>Pseudomonadati</taxon>
        <taxon>Verrucomicrobiota</taxon>
        <taxon>Verrucomicrobiia</taxon>
        <taxon>Verrucomicrobiales</taxon>
        <taxon>Verrucomicrobiaceae</taxon>
        <taxon>Prosthecobacter</taxon>
    </lineage>
</organism>
<proteinExistence type="inferred from homology"/>
<feature type="domain" description="ABC3 transporter permease C-terminal" evidence="8">
    <location>
        <begin position="662"/>
        <end position="772"/>
    </location>
</feature>
<keyword evidence="5 7" id="KW-1133">Transmembrane helix</keyword>
<name>A0A7W7YFJ3_9BACT</name>
<dbReference type="PANTHER" id="PTHR30489">
    <property type="entry name" value="LIPOPROTEIN-RELEASING SYSTEM TRANSMEMBRANE PROTEIN LOLE"/>
    <property type="match status" value="1"/>
</dbReference>
<gene>
    <name evidence="10" type="ORF">HNQ65_004813</name>
</gene>
<dbReference type="PANTHER" id="PTHR30489:SF0">
    <property type="entry name" value="LIPOPROTEIN-RELEASING SYSTEM TRANSMEMBRANE PROTEIN LOLE"/>
    <property type="match status" value="1"/>
</dbReference>
<evidence type="ECO:0000256" key="6">
    <source>
        <dbReference type="ARBA" id="ARBA00023136"/>
    </source>
</evidence>
<comment type="caution">
    <text evidence="10">The sequence shown here is derived from an EMBL/GenBank/DDBJ whole genome shotgun (WGS) entry which is preliminary data.</text>
</comment>
<dbReference type="RefSeq" id="WP_184343755.1">
    <property type="nucleotide sequence ID" value="NZ_JACHIG010000014.1"/>
</dbReference>
<dbReference type="AlphaFoldDB" id="A0A7W7YFJ3"/>
<feature type="transmembrane region" description="Helical" evidence="7">
    <location>
        <begin position="20"/>
        <end position="44"/>
    </location>
</feature>
<evidence type="ECO:0000256" key="2">
    <source>
        <dbReference type="ARBA" id="ARBA00005236"/>
    </source>
</evidence>
<feature type="transmembrane region" description="Helical" evidence="7">
    <location>
        <begin position="315"/>
        <end position="335"/>
    </location>
</feature>
<keyword evidence="11" id="KW-1185">Reference proteome</keyword>
<dbReference type="InterPro" id="IPR003838">
    <property type="entry name" value="ABC3_permease_C"/>
</dbReference>
<evidence type="ECO:0000256" key="4">
    <source>
        <dbReference type="ARBA" id="ARBA00022692"/>
    </source>
</evidence>
<dbReference type="Proteomes" id="UP000590740">
    <property type="component" value="Unassembled WGS sequence"/>
</dbReference>
<feature type="transmembrane region" description="Helical" evidence="7">
    <location>
        <begin position="436"/>
        <end position="455"/>
    </location>
</feature>
<reference evidence="10 11" key="1">
    <citation type="submission" date="2020-08" db="EMBL/GenBank/DDBJ databases">
        <title>Genomic Encyclopedia of Type Strains, Phase IV (KMG-IV): sequencing the most valuable type-strain genomes for metagenomic binning, comparative biology and taxonomic classification.</title>
        <authorList>
            <person name="Goeker M."/>
        </authorList>
    </citation>
    <scope>NUCLEOTIDE SEQUENCE [LARGE SCALE GENOMIC DNA]</scope>
    <source>
        <strain evidence="10 11">DSM 12252</strain>
    </source>
</reference>
<sequence>MIATLDRKLLRDIGGMKGQILMVSLVMACGVAMMTVTQSTILSLESTRDEYYHRYRMPDVFGTVKSAPLSLRHRLGSIPGVAAVELRVADEALLDMESVKEPVKARLVSLPQSGDQSLNQIFLRRGRLPLAGAQREAVVSEAFATAHGLQIGDRITAIMKGHRDYLEICGVGLSPEFVFEAAPGQTLPDNRHYGVFWLRYEPLAVAYDLDGAFNDLCLDLAPGVDAQGVVEEVDRLMSIYGAPGAYARKDHPSSRRLEDELRIVRALALAYPLVFLGVAAFMVNSVTSRLVRLQREQIAQLKALGYTSWQVGRHYVNYALVVVVVGSAVGVVAGWRLGDVLLRVYTLLFHFPELRFQMDRGAMVMALVVSVAAALLGVAAAVWLAVKLSPAEAMRPEPPTDFKPSMLERLGITKGMGLVMRMALRNIERRPVQAGFTVCGLALATGLLVLPGALADSVDHLLTYQWNDHFRQNVMINMREPASRSTTHDIEHLPGVTLAEPVRGFLARMSHGHHSRRLYILGLDHGSRLIYPRDMQGRPIVLPTEGVVLSQKLGEVLGVKIGDQVEVQAMEGRCETREITVSGFMADFYGMAAYMNINAARLHLREGETMTSAFLRVDPNQWDSFMNEVKKQPKVEFASAKSDQLAAFRASTGASIGMLRKVFLWLAVIVAFGVVYNSARIALSERGRDLATLRVVGLTKREIAGVLLGELSLLVLVALPLGLVFGSVLAFYVIGAVSNETVRLPNLIHPSTYATSALVVLAAAGASFTMVGFMLNKLDLVSVLKARD</sequence>
<evidence type="ECO:0000256" key="7">
    <source>
        <dbReference type="SAM" id="Phobius"/>
    </source>
</evidence>
<feature type="domain" description="MacB-like periplasmic core" evidence="9">
    <location>
        <begin position="436"/>
        <end position="630"/>
    </location>
</feature>
<dbReference type="EMBL" id="JACHIG010000014">
    <property type="protein sequence ID" value="MBB5035204.1"/>
    <property type="molecule type" value="Genomic_DNA"/>
</dbReference>
<evidence type="ECO:0000259" key="9">
    <source>
        <dbReference type="Pfam" id="PF12704"/>
    </source>
</evidence>
<evidence type="ECO:0000259" key="8">
    <source>
        <dbReference type="Pfam" id="PF02687"/>
    </source>
</evidence>
<accession>A0A7W7YFJ3</accession>
<comment type="subcellular location">
    <subcellularLocation>
        <location evidence="1">Cell membrane</location>
        <topology evidence="1">Multi-pass membrane protein</topology>
    </subcellularLocation>
</comment>
<dbReference type="GO" id="GO:0098797">
    <property type="term" value="C:plasma membrane protein complex"/>
    <property type="evidence" value="ECO:0007669"/>
    <property type="project" value="TreeGrafter"/>
</dbReference>